<gene>
    <name evidence="2" type="ORF">CQS04_00615</name>
</gene>
<keyword evidence="3" id="KW-1185">Reference proteome</keyword>
<feature type="region of interest" description="Disordered" evidence="1">
    <location>
        <begin position="51"/>
        <end position="107"/>
    </location>
</feature>
<sequence>MISLLLSFLSVAEREVSLVGLVGVDWWSWRDSAQSWHNPYAMKKKRPLMHNKSPLYADETNPDAHETPPMKNKSPPMQMKPRTMQNKSPSHADEPPLTHKKRFPHHI</sequence>
<feature type="compositionally biased region" description="Basic residues" evidence="1">
    <location>
        <begin position="98"/>
        <end position="107"/>
    </location>
</feature>
<evidence type="ECO:0000313" key="2">
    <source>
        <dbReference type="EMBL" id="PJK17418.1"/>
    </source>
</evidence>
<proteinExistence type="predicted"/>
<comment type="caution">
    <text evidence="2">The sequence shown here is derived from an EMBL/GenBank/DDBJ whole genome shotgun (WGS) entry which is preliminary data.</text>
</comment>
<organism evidence="2 3">
    <name type="scientific">Chryseomicrobium excrementi</name>
    <dbReference type="NCBI Taxonomy" id="2041346"/>
    <lineage>
        <taxon>Bacteria</taxon>
        <taxon>Bacillati</taxon>
        <taxon>Bacillota</taxon>
        <taxon>Bacilli</taxon>
        <taxon>Bacillales</taxon>
        <taxon>Caryophanaceae</taxon>
        <taxon>Chryseomicrobium</taxon>
    </lineage>
</organism>
<protein>
    <submittedName>
        <fullName evidence="2">Uncharacterized protein</fullName>
    </submittedName>
</protein>
<name>A0A2M9F1T2_9BACL</name>
<dbReference type="EMBL" id="PCGR01000001">
    <property type="protein sequence ID" value="PJK17418.1"/>
    <property type="molecule type" value="Genomic_DNA"/>
</dbReference>
<evidence type="ECO:0000256" key="1">
    <source>
        <dbReference type="SAM" id="MobiDB-lite"/>
    </source>
</evidence>
<dbReference type="AlphaFoldDB" id="A0A2M9F1T2"/>
<evidence type="ECO:0000313" key="3">
    <source>
        <dbReference type="Proteomes" id="UP000228680"/>
    </source>
</evidence>
<reference evidence="2 3" key="1">
    <citation type="submission" date="2017-10" db="EMBL/GenBank/DDBJ databases">
        <title>Draft genome of Chryseomicrobium casticus sp. nov.</title>
        <authorList>
            <person name="Chakraborty R."/>
            <person name="Saha T."/>
        </authorList>
    </citation>
    <scope>NUCLEOTIDE SEQUENCE [LARGE SCALE GENOMIC DNA]</scope>
    <source>
        <strain evidence="2 3">ET03</strain>
    </source>
</reference>
<accession>A0A2M9F1T2</accession>
<dbReference type="Proteomes" id="UP000228680">
    <property type="component" value="Unassembled WGS sequence"/>
</dbReference>